<proteinExistence type="predicted"/>
<accession>A0A3S3SZ92</accession>
<keyword evidence="2" id="KW-1185">Reference proteome</keyword>
<dbReference type="RefSeq" id="WP_128442203.1">
    <property type="nucleotide sequence ID" value="NZ_SBIP01000002.1"/>
</dbReference>
<sequence length="65" mass="6532">MTPSLIADKICAPAFSAADSSKMSKTMAAIALGCVLKIGICGNNAHMAGCGVALPLTVTLSSIHR</sequence>
<reference evidence="1 2" key="1">
    <citation type="submission" date="2019-01" db="EMBL/GenBank/DDBJ databases">
        <title>The draft genome of Rhizobium sp. 24NR.</title>
        <authorList>
            <person name="Liu L."/>
            <person name="Liang L."/>
            <person name="Shi S."/>
            <person name="Xu L."/>
            <person name="Wang X."/>
            <person name="Li L."/>
            <person name="Zhang X."/>
        </authorList>
    </citation>
    <scope>NUCLEOTIDE SEQUENCE [LARGE SCALE GENOMIC DNA]</scope>
    <source>
        <strain evidence="1 2">24NR</strain>
    </source>
</reference>
<evidence type="ECO:0000313" key="2">
    <source>
        <dbReference type="Proteomes" id="UP000287687"/>
    </source>
</evidence>
<dbReference type="Proteomes" id="UP000287687">
    <property type="component" value="Unassembled WGS sequence"/>
</dbReference>
<name>A0A3S3SZ92_9HYPH</name>
<comment type="caution">
    <text evidence="1">The sequence shown here is derived from an EMBL/GenBank/DDBJ whole genome shotgun (WGS) entry which is preliminary data.</text>
</comment>
<organism evidence="1 2">
    <name type="scientific">Neorhizobium lilium</name>
    <dbReference type="NCBI Taxonomy" id="2503024"/>
    <lineage>
        <taxon>Bacteria</taxon>
        <taxon>Pseudomonadati</taxon>
        <taxon>Pseudomonadota</taxon>
        <taxon>Alphaproteobacteria</taxon>
        <taxon>Hyphomicrobiales</taxon>
        <taxon>Rhizobiaceae</taxon>
        <taxon>Rhizobium/Agrobacterium group</taxon>
        <taxon>Neorhizobium</taxon>
    </lineage>
</organism>
<dbReference type="AlphaFoldDB" id="A0A3S3SZ92"/>
<gene>
    <name evidence="1" type="ORF">EPK99_06195</name>
</gene>
<dbReference type="EMBL" id="SBIP01000002">
    <property type="protein sequence ID" value="RWX78224.1"/>
    <property type="molecule type" value="Genomic_DNA"/>
</dbReference>
<protein>
    <submittedName>
        <fullName evidence="1">Uncharacterized protein</fullName>
    </submittedName>
</protein>
<evidence type="ECO:0000313" key="1">
    <source>
        <dbReference type="EMBL" id="RWX78224.1"/>
    </source>
</evidence>